<feature type="compositionally biased region" description="Basic residues" evidence="1">
    <location>
        <begin position="756"/>
        <end position="769"/>
    </location>
</feature>
<evidence type="ECO:0000313" key="3">
    <source>
        <dbReference type="Proteomes" id="UP000218209"/>
    </source>
</evidence>
<evidence type="ECO:0000256" key="1">
    <source>
        <dbReference type="SAM" id="MobiDB-lite"/>
    </source>
</evidence>
<feature type="compositionally biased region" description="Low complexity" evidence="1">
    <location>
        <begin position="497"/>
        <end position="519"/>
    </location>
</feature>
<evidence type="ECO:0000313" key="2">
    <source>
        <dbReference type="EMBL" id="OSX72570.1"/>
    </source>
</evidence>
<feature type="region of interest" description="Disordered" evidence="1">
    <location>
        <begin position="1020"/>
        <end position="1039"/>
    </location>
</feature>
<feature type="region of interest" description="Disordered" evidence="1">
    <location>
        <begin position="603"/>
        <end position="654"/>
    </location>
</feature>
<feature type="region of interest" description="Disordered" evidence="1">
    <location>
        <begin position="485"/>
        <end position="519"/>
    </location>
</feature>
<name>A0A1X6NVN0_PORUM</name>
<feature type="compositionally biased region" description="Low complexity" evidence="1">
    <location>
        <begin position="62"/>
        <end position="74"/>
    </location>
</feature>
<accession>A0A1X6NVN0</accession>
<organism evidence="2 3">
    <name type="scientific">Porphyra umbilicalis</name>
    <name type="common">Purple laver</name>
    <name type="synonym">Red alga</name>
    <dbReference type="NCBI Taxonomy" id="2786"/>
    <lineage>
        <taxon>Eukaryota</taxon>
        <taxon>Rhodophyta</taxon>
        <taxon>Bangiophyceae</taxon>
        <taxon>Bangiales</taxon>
        <taxon>Bangiaceae</taxon>
        <taxon>Porphyra</taxon>
    </lineage>
</organism>
<feature type="compositionally biased region" description="Low complexity" evidence="1">
    <location>
        <begin position="770"/>
        <end position="801"/>
    </location>
</feature>
<dbReference type="Proteomes" id="UP000218209">
    <property type="component" value="Unassembled WGS sequence"/>
</dbReference>
<feature type="region of interest" description="Disordered" evidence="1">
    <location>
        <begin position="936"/>
        <end position="1013"/>
    </location>
</feature>
<protein>
    <submittedName>
        <fullName evidence="2">Uncharacterized protein</fullName>
    </submittedName>
</protein>
<feature type="region of interest" description="Disordered" evidence="1">
    <location>
        <begin position="868"/>
        <end position="915"/>
    </location>
</feature>
<feature type="compositionally biased region" description="Gly residues" evidence="1">
    <location>
        <begin position="941"/>
        <end position="955"/>
    </location>
</feature>
<feature type="region of interest" description="Disordered" evidence="1">
    <location>
        <begin position="669"/>
        <end position="702"/>
    </location>
</feature>
<reference evidence="2 3" key="1">
    <citation type="submission" date="2017-03" db="EMBL/GenBank/DDBJ databases">
        <title>WGS assembly of Porphyra umbilicalis.</title>
        <authorList>
            <person name="Brawley S.H."/>
            <person name="Blouin N.A."/>
            <person name="Ficko-Blean E."/>
            <person name="Wheeler G.L."/>
            <person name="Lohr M."/>
            <person name="Goodson H.V."/>
            <person name="Jenkins J.W."/>
            <person name="Blaby-Haas C.E."/>
            <person name="Helliwell K.E."/>
            <person name="Chan C."/>
            <person name="Marriage T."/>
            <person name="Bhattacharya D."/>
            <person name="Klein A.S."/>
            <person name="Badis Y."/>
            <person name="Brodie J."/>
            <person name="Cao Y."/>
            <person name="Collen J."/>
            <person name="Dittami S.M."/>
            <person name="Gachon C.M."/>
            <person name="Green B.R."/>
            <person name="Karpowicz S."/>
            <person name="Kim J.W."/>
            <person name="Kudahl U."/>
            <person name="Lin S."/>
            <person name="Michel G."/>
            <person name="Mittag M."/>
            <person name="Olson B.J."/>
            <person name="Pangilinan J."/>
            <person name="Peng Y."/>
            <person name="Qiu H."/>
            <person name="Shu S."/>
            <person name="Singer J.T."/>
            <person name="Smith A.G."/>
            <person name="Sprecher B.N."/>
            <person name="Wagner V."/>
            <person name="Wang W."/>
            <person name="Wang Z.-Y."/>
            <person name="Yan J."/>
            <person name="Yarish C."/>
            <person name="Zoeuner-Riek S."/>
            <person name="Zhuang Y."/>
            <person name="Zou Y."/>
            <person name="Lindquist E.A."/>
            <person name="Grimwood J."/>
            <person name="Barry K."/>
            <person name="Rokhsar D.S."/>
            <person name="Schmutz J."/>
            <person name="Stiller J.W."/>
            <person name="Grossman A.R."/>
            <person name="Prochnik S.E."/>
        </authorList>
    </citation>
    <scope>NUCLEOTIDE SEQUENCE [LARGE SCALE GENOMIC DNA]</scope>
    <source>
        <strain evidence="2">4086291</strain>
    </source>
</reference>
<sequence length="1480" mass="142088">MHAPLSHASLPAAALYARGHATAAPAIGRGADPATLRGRSVDSSSPHRASVSVDAREDDRTGAAAAADASATPAAPVVMARPGVTAGRAVEAASDAVVSKEAAPAAAAADGAAVSPPLDGCAAAGSENGGAAAAVEVGSGEDDAAGAASDSGGAVESRLLPPPPAAAAVARAVRCGASTDAVDAADGCATGVVAAAAPQPPPLPADADDSDEDVALERWLDLFVPIASVAASLANTSVTTPTRVTSSAVVEMEGEGRRAHAPKVEANDERVAMINDCANINIMLIMAAEATLADAVVTALEPSARGRLAATAASAPVRRAAAAASVAATGPDVLDAAAPSGLTAVVSTASVLATDAVVALAVAEQADAVLAAAAAARRRPNTHGNTGSGGKASPPFPTVMAALRAVIGGSAAALVDACARQLTAVALRRGAAGTPLARAQTIAAHLAVGLTPVSVATLDEVHSSEDFFELSCAAAAALERIGRGGGGGGDGRGSGGSTAAQQDRAAASSGAATPRAMARTPDAGVAEAAALRAALWRLGWSAEMLARPLFGDCKAAGKTVDGASGARAATATEGVGGDASAGCTTVTADATGGNARAGRTCVKAGPTGGDAPAGSTPVAADPTGGDPASASATGKSADAPAAGSSVEAAHEQPTVRGYGAPAEVPLRAAQAPAGSTPAAANTTGGEPASTTTAAEGADAPVAASPVATTQALPAIQGCVKPAAAPPRAADVSPVKPPPPPPPPARSTEEGATTAPRRTKAQRRAGRRGRASVPSRAKATAAAAASLATAAVAASGSAPQPATGVVDAPAEQEMVGGGNTTQQAAAAAVVNAEPPSNKGAALVHDTAEPCARGGGDSPPKAAVAAAVVDTEPQSNNGAAPDPVGKGVIAHPVGDPPPCALQGESNLDVEDSDVDPGMSDAALAARWETQALDNTAATAASMDGGGNGDGSGGGTDDAGGASSVESTYDNMGPHGSNASSGSPRDSGPPSPPLEGFRQCSPPPPPGAASAAPTPIRCSSLSDTAAEAPHDGVLPSSSILGGSTVDGRGAPAVMDCGQGRLPAIDEGDRAGAGAAALPSALGDERSGGGVSAWTPGAPPAPTSAPPLRVCPLTCEGDGSHGEGAASGDAILFWPRVVPGTGDTDRTAVGATDVFAIGRGGGDAQASTSGPLGPSQMPMNSSIWGTAGGPRRATALFSALPTANDVWAAPNETSAATTLHAVDPVSLLGGPSLTPPRWLRPIYRAASPPASVEAHPLGQLTHFGVAHVVATVLDAGPSVDGGILPPVAPHLTMAAWAGWQAAAAAAAAADLRAPVTPLPSATAPADGGAVAAAAAAARLAGALWSARYGRSGPPPLPTRLLVHQWVGDGRLGSDVAIGALVLLDAVGRAAPGVGGGGPGEGPSPHLLLVALRVAAAAGGGVAPPAGGGAPPGWRVVEGGGPTWGGRGGSPSSKPHLWRCSAGPRACAGRPWTGGGGWWPAGPPL</sequence>
<dbReference type="EMBL" id="KV919051">
    <property type="protein sequence ID" value="OSX72570.1"/>
    <property type="molecule type" value="Genomic_DNA"/>
</dbReference>
<gene>
    <name evidence="2" type="ORF">BU14_0422s0002</name>
</gene>
<feature type="region of interest" description="Disordered" evidence="1">
    <location>
        <begin position="26"/>
        <end position="74"/>
    </location>
</feature>
<proteinExistence type="predicted"/>
<feature type="compositionally biased region" description="Low complexity" evidence="1">
    <location>
        <begin position="669"/>
        <end position="685"/>
    </location>
</feature>
<keyword evidence="3" id="KW-1185">Reference proteome</keyword>
<feature type="compositionally biased region" description="Gly residues" evidence="1">
    <location>
        <begin position="485"/>
        <end position="496"/>
    </location>
</feature>
<feature type="compositionally biased region" description="Low complexity" evidence="1">
    <location>
        <begin position="819"/>
        <end position="829"/>
    </location>
</feature>
<feature type="region of interest" description="Disordered" evidence="1">
    <location>
        <begin position="723"/>
        <end position="829"/>
    </location>
</feature>
<feature type="compositionally biased region" description="Pro residues" evidence="1">
    <location>
        <begin position="734"/>
        <end position="744"/>
    </location>
</feature>